<keyword evidence="7 17" id="KW-1133">Transmembrane helix</keyword>
<dbReference type="AlphaFoldDB" id="A0A0R1V203"/>
<dbReference type="PANTHER" id="PTHR30474">
    <property type="entry name" value="CELL CYCLE PROTEIN"/>
    <property type="match status" value="1"/>
</dbReference>
<dbReference type="STRING" id="417373.GCA_001570685_01087"/>
<name>A0A0R1V203_9LACO</name>
<dbReference type="InterPro" id="IPR018365">
    <property type="entry name" value="Cell_cycle_FtsW-rel_CS"/>
</dbReference>
<dbReference type="PROSITE" id="PS00428">
    <property type="entry name" value="FTSW_RODA_SPOVE"/>
    <property type="match status" value="1"/>
</dbReference>
<evidence type="ECO:0000256" key="1">
    <source>
        <dbReference type="ARBA" id="ARBA00004141"/>
    </source>
</evidence>
<keyword evidence="3" id="KW-0808">Transferase</keyword>
<dbReference type="GO" id="GO:0009252">
    <property type="term" value="P:peptidoglycan biosynthetic process"/>
    <property type="evidence" value="ECO:0007669"/>
    <property type="project" value="UniProtKB-KW"/>
</dbReference>
<evidence type="ECO:0000313" key="18">
    <source>
        <dbReference type="EMBL" id="KRL95979.1"/>
    </source>
</evidence>
<evidence type="ECO:0000256" key="10">
    <source>
        <dbReference type="ARBA" id="ARBA00033270"/>
    </source>
</evidence>
<dbReference type="PANTHER" id="PTHR30474:SF2">
    <property type="entry name" value="PEPTIDOGLYCAN GLYCOSYLTRANSFERASE FTSW-RELATED"/>
    <property type="match status" value="1"/>
</dbReference>
<evidence type="ECO:0000256" key="7">
    <source>
        <dbReference type="ARBA" id="ARBA00022989"/>
    </source>
</evidence>
<feature type="transmembrane region" description="Helical" evidence="17">
    <location>
        <begin position="62"/>
        <end position="80"/>
    </location>
</feature>
<evidence type="ECO:0000256" key="3">
    <source>
        <dbReference type="ARBA" id="ARBA00022679"/>
    </source>
</evidence>
<evidence type="ECO:0000256" key="17">
    <source>
        <dbReference type="SAM" id="Phobius"/>
    </source>
</evidence>
<dbReference type="GO" id="GO:0008360">
    <property type="term" value="P:regulation of cell shape"/>
    <property type="evidence" value="ECO:0007669"/>
    <property type="project" value="UniProtKB-KW"/>
</dbReference>
<keyword evidence="18" id="KW-0131">Cell cycle</keyword>
<comment type="similarity">
    <text evidence="11">Belongs to the SEDS family. FtsW subfamily.</text>
</comment>
<feature type="transmembrane region" description="Helical" evidence="17">
    <location>
        <begin position="334"/>
        <end position="361"/>
    </location>
</feature>
<evidence type="ECO:0000256" key="11">
    <source>
        <dbReference type="ARBA" id="ARBA00038053"/>
    </source>
</evidence>
<evidence type="ECO:0000256" key="14">
    <source>
        <dbReference type="ARBA" id="ARBA00044770"/>
    </source>
</evidence>
<feature type="transmembrane region" description="Helical" evidence="17">
    <location>
        <begin position="164"/>
        <end position="180"/>
    </location>
</feature>
<evidence type="ECO:0000256" key="8">
    <source>
        <dbReference type="ARBA" id="ARBA00023136"/>
    </source>
</evidence>
<evidence type="ECO:0000256" key="9">
    <source>
        <dbReference type="ARBA" id="ARBA00032370"/>
    </source>
</evidence>
<keyword evidence="8 17" id="KW-0472">Membrane</keyword>
<keyword evidence="19" id="KW-1185">Reference proteome</keyword>
<evidence type="ECO:0000256" key="12">
    <source>
        <dbReference type="ARBA" id="ARBA00041185"/>
    </source>
</evidence>
<evidence type="ECO:0000256" key="5">
    <source>
        <dbReference type="ARBA" id="ARBA00022960"/>
    </source>
</evidence>
<dbReference type="GO" id="GO:0008955">
    <property type="term" value="F:peptidoglycan glycosyltransferase activity"/>
    <property type="evidence" value="ECO:0007669"/>
    <property type="project" value="UniProtKB-EC"/>
</dbReference>
<evidence type="ECO:0000313" key="19">
    <source>
        <dbReference type="Proteomes" id="UP000051084"/>
    </source>
</evidence>
<protein>
    <recommendedName>
        <fullName evidence="12">Probable peptidoglycan glycosyltransferase FtsW</fullName>
        <ecNumber evidence="14">2.4.99.28</ecNumber>
    </recommendedName>
    <alternativeName>
        <fullName evidence="13">Cell division protein FtsW</fullName>
    </alternativeName>
    <alternativeName>
        <fullName evidence="10">Cell wall polymerase</fullName>
    </alternativeName>
    <alternativeName>
        <fullName evidence="9">Peptidoglycan polymerase</fullName>
    </alternativeName>
</protein>
<dbReference type="GO" id="GO:0005886">
    <property type="term" value="C:plasma membrane"/>
    <property type="evidence" value="ECO:0007669"/>
    <property type="project" value="TreeGrafter"/>
</dbReference>
<dbReference type="EMBL" id="AZGC01000014">
    <property type="protein sequence ID" value="KRL95979.1"/>
    <property type="molecule type" value="Genomic_DNA"/>
</dbReference>
<keyword evidence="2" id="KW-0328">Glycosyltransferase</keyword>
<reference evidence="18 19" key="1">
    <citation type="journal article" date="2015" name="Genome Announc.">
        <title>Expanding the biotechnology potential of lactobacilli through comparative genomics of 213 strains and associated genera.</title>
        <authorList>
            <person name="Sun Z."/>
            <person name="Harris H.M."/>
            <person name="McCann A."/>
            <person name="Guo C."/>
            <person name="Argimon S."/>
            <person name="Zhang W."/>
            <person name="Yang X."/>
            <person name="Jeffery I.B."/>
            <person name="Cooney J.C."/>
            <person name="Kagawa T.F."/>
            <person name="Liu W."/>
            <person name="Song Y."/>
            <person name="Salvetti E."/>
            <person name="Wrobel A."/>
            <person name="Rasinkangas P."/>
            <person name="Parkhill J."/>
            <person name="Rea M.C."/>
            <person name="O'Sullivan O."/>
            <person name="Ritari J."/>
            <person name="Douillard F.P."/>
            <person name="Paul Ross R."/>
            <person name="Yang R."/>
            <person name="Briner A.E."/>
            <person name="Felis G.E."/>
            <person name="de Vos W.M."/>
            <person name="Barrangou R."/>
            <person name="Klaenhammer T.R."/>
            <person name="Caufield P.W."/>
            <person name="Cui Y."/>
            <person name="Zhang H."/>
            <person name="O'Toole P.W."/>
        </authorList>
    </citation>
    <scope>NUCLEOTIDE SEQUENCE [LARGE SCALE GENOMIC DNA]</scope>
    <source>
        <strain evidence="18 19">DSM 18793</strain>
    </source>
</reference>
<keyword evidence="4 17" id="KW-0812">Transmembrane</keyword>
<gene>
    <name evidence="18" type="ORF">FC21_GL000676</name>
</gene>
<evidence type="ECO:0000256" key="4">
    <source>
        <dbReference type="ARBA" id="ARBA00022692"/>
    </source>
</evidence>
<sequence length="407" mass="44380">MMEEKTTTWQKAVRQTLRGMDWYLAAPYLILCIIGIVMVYSASADVAMQVGGTPQSYLRKQAIYVILGIAVAFGVAMVNLRKFRGRGTRHVLMWTVLTLLVYVALFGARVNGAQGWISLGFMSIQPAEICKLVFALFYADYFARQNDPSQLRNVSRDIPDWKRYLPWIYLVAALGLILKQPDTGGFLINAIIFVVITSVAVLPLGWSLLISVGFFLGSLLFAVPLSKFVLLWTHGYQAARFTGFLEPFKNASSSGAQLVNSYYAISNGGIFGSGIGNSIQKMGYLPEANTDFILAVIAEELGLLGVIVVLGTLGFLICRMVLVGTRCKHMYEAYLCYGIAAFFAAEMMFNVGAVCGLLPITGVTLPFISYGGSSMLVLSASLGIIIRISRNQTQAKQAAASLKQGGR</sequence>
<dbReference type="Proteomes" id="UP000051084">
    <property type="component" value="Unassembled WGS sequence"/>
</dbReference>
<comment type="caution">
    <text evidence="18">The sequence shown here is derived from an EMBL/GenBank/DDBJ whole genome shotgun (WGS) entry which is preliminary data.</text>
</comment>
<feature type="transmembrane region" description="Helical" evidence="17">
    <location>
        <begin position="186"/>
        <end position="205"/>
    </location>
</feature>
<evidence type="ECO:0000256" key="13">
    <source>
        <dbReference type="ARBA" id="ARBA00041418"/>
    </source>
</evidence>
<keyword evidence="6" id="KW-0573">Peptidoglycan synthesis</keyword>
<evidence type="ECO:0000256" key="15">
    <source>
        <dbReference type="ARBA" id="ARBA00049902"/>
    </source>
</evidence>
<feature type="transmembrane region" description="Helical" evidence="17">
    <location>
        <begin position="367"/>
        <end position="386"/>
    </location>
</feature>
<dbReference type="GO" id="GO:0032153">
    <property type="term" value="C:cell division site"/>
    <property type="evidence" value="ECO:0007669"/>
    <property type="project" value="TreeGrafter"/>
</dbReference>
<accession>A0A0R1V203</accession>
<keyword evidence="5" id="KW-0133">Cell shape</keyword>
<comment type="catalytic activity">
    <reaction evidence="15">
        <text>[GlcNAc-(1-&gt;4)-Mur2Ac(oyl-L-Ala-gamma-D-Glu-L-Lys-D-Ala-D-Ala)](n)-di-trans,octa-cis-undecaprenyl diphosphate + beta-D-GlcNAc-(1-&gt;4)-Mur2Ac(oyl-L-Ala-gamma-D-Glu-L-Lys-D-Ala-D-Ala)-di-trans,octa-cis-undecaprenyl diphosphate = [GlcNAc-(1-&gt;4)-Mur2Ac(oyl-L-Ala-gamma-D-Glu-L-Lys-D-Ala-D-Ala)](n+1)-di-trans,octa-cis-undecaprenyl diphosphate + di-trans,octa-cis-undecaprenyl diphosphate + H(+)</text>
        <dbReference type="Rhea" id="RHEA:23708"/>
        <dbReference type="Rhea" id="RHEA-COMP:9602"/>
        <dbReference type="Rhea" id="RHEA-COMP:9603"/>
        <dbReference type="ChEBI" id="CHEBI:15378"/>
        <dbReference type="ChEBI" id="CHEBI:58405"/>
        <dbReference type="ChEBI" id="CHEBI:60033"/>
        <dbReference type="ChEBI" id="CHEBI:78435"/>
        <dbReference type="EC" id="2.4.99.28"/>
    </reaction>
</comment>
<dbReference type="GO" id="GO:0051301">
    <property type="term" value="P:cell division"/>
    <property type="evidence" value="ECO:0007669"/>
    <property type="project" value="UniProtKB-KW"/>
</dbReference>
<organism evidence="18 19">
    <name type="scientific">Limosilactobacillus equigenerosi DSM 18793 = JCM 14505</name>
    <dbReference type="NCBI Taxonomy" id="1423742"/>
    <lineage>
        <taxon>Bacteria</taxon>
        <taxon>Bacillati</taxon>
        <taxon>Bacillota</taxon>
        <taxon>Bacilli</taxon>
        <taxon>Lactobacillales</taxon>
        <taxon>Lactobacillaceae</taxon>
        <taxon>Limosilactobacillus</taxon>
    </lineage>
</organism>
<comment type="function">
    <text evidence="16">Peptidoglycan polymerase that is essential for cell division.</text>
</comment>
<dbReference type="PATRIC" id="fig|1423742.4.peg.706"/>
<dbReference type="GO" id="GO:0015648">
    <property type="term" value="F:lipid-linked peptidoglycan transporter activity"/>
    <property type="evidence" value="ECO:0007669"/>
    <property type="project" value="TreeGrafter"/>
</dbReference>
<keyword evidence="18" id="KW-0132">Cell division</keyword>
<dbReference type="EC" id="2.4.99.28" evidence="14"/>
<dbReference type="Pfam" id="PF01098">
    <property type="entry name" value="FTSW_RODA_SPOVE"/>
    <property type="match status" value="1"/>
</dbReference>
<feature type="transmembrane region" description="Helical" evidence="17">
    <location>
        <begin position="92"/>
        <end position="110"/>
    </location>
</feature>
<feature type="transmembrane region" description="Helical" evidence="17">
    <location>
        <begin position="212"/>
        <end position="232"/>
    </location>
</feature>
<evidence type="ECO:0000256" key="6">
    <source>
        <dbReference type="ARBA" id="ARBA00022984"/>
    </source>
</evidence>
<evidence type="ECO:0000256" key="2">
    <source>
        <dbReference type="ARBA" id="ARBA00022676"/>
    </source>
</evidence>
<evidence type="ECO:0000256" key="16">
    <source>
        <dbReference type="ARBA" id="ARBA00049966"/>
    </source>
</evidence>
<dbReference type="InterPro" id="IPR001182">
    <property type="entry name" value="FtsW/RodA"/>
</dbReference>
<proteinExistence type="inferred from homology"/>
<comment type="subcellular location">
    <subcellularLocation>
        <location evidence="1">Membrane</location>
        <topology evidence="1">Multi-pass membrane protein</topology>
    </subcellularLocation>
</comment>
<feature type="transmembrane region" description="Helical" evidence="17">
    <location>
        <begin position="301"/>
        <end position="322"/>
    </location>
</feature>
<feature type="transmembrane region" description="Helical" evidence="17">
    <location>
        <begin position="21"/>
        <end position="42"/>
    </location>
</feature>